<dbReference type="PANTHER" id="PTHR35046:SF18">
    <property type="entry name" value="RNA-DIRECTED DNA POLYMERASE"/>
    <property type="match status" value="1"/>
</dbReference>
<dbReference type="EMBL" id="RCMG01000568">
    <property type="protein sequence ID" value="KAG2852010.1"/>
    <property type="molecule type" value="Genomic_DNA"/>
</dbReference>
<dbReference type="Gene3D" id="3.30.420.10">
    <property type="entry name" value="Ribonuclease H-like superfamily/Ribonuclease H"/>
    <property type="match status" value="1"/>
</dbReference>
<name>A0A8T1JYB1_9STRA</name>
<dbReference type="AlphaFoldDB" id="A0A8T1JYB1"/>
<dbReference type="Proteomes" id="UP000735874">
    <property type="component" value="Unassembled WGS sequence"/>
</dbReference>
<protein>
    <recommendedName>
        <fullName evidence="1">Integrase catalytic domain-containing protein</fullName>
    </recommendedName>
</protein>
<feature type="domain" description="Integrase catalytic" evidence="1">
    <location>
        <begin position="1"/>
        <end position="124"/>
    </location>
</feature>
<evidence type="ECO:0000313" key="4">
    <source>
        <dbReference type="Proteomes" id="UP000774804"/>
    </source>
</evidence>
<dbReference type="PROSITE" id="PS50994">
    <property type="entry name" value="INTEGRASE"/>
    <property type="match status" value="1"/>
</dbReference>
<dbReference type="GO" id="GO:0015074">
    <property type="term" value="P:DNA integration"/>
    <property type="evidence" value="ECO:0007669"/>
    <property type="project" value="InterPro"/>
</dbReference>
<evidence type="ECO:0000313" key="3">
    <source>
        <dbReference type="EMBL" id="KAG2893464.1"/>
    </source>
</evidence>
<dbReference type="Proteomes" id="UP000774804">
    <property type="component" value="Unassembled WGS sequence"/>
</dbReference>
<accession>A0A8T1JYB1</accession>
<proteinExistence type="predicted"/>
<dbReference type="SUPFAM" id="SSF53098">
    <property type="entry name" value="Ribonuclease H-like"/>
    <property type="match status" value="1"/>
</dbReference>
<organism evidence="3 4">
    <name type="scientific">Phytophthora cactorum</name>
    <dbReference type="NCBI Taxonomy" id="29920"/>
    <lineage>
        <taxon>Eukaryota</taxon>
        <taxon>Sar</taxon>
        <taxon>Stramenopiles</taxon>
        <taxon>Oomycota</taxon>
        <taxon>Peronosporomycetes</taxon>
        <taxon>Peronosporales</taxon>
        <taxon>Peronosporaceae</taxon>
        <taxon>Phytophthora</taxon>
    </lineage>
</organism>
<dbReference type="InterPro" id="IPR036397">
    <property type="entry name" value="RNaseH_sf"/>
</dbReference>
<evidence type="ECO:0000259" key="1">
    <source>
        <dbReference type="PROSITE" id="PS50994"/>
    </source>
</evidence>
<dbReference type="EMBL" id="RCMI01000956">
    <property type="protein sequence ID" value="KAG2893464.1"/>
    <property type="molecule type" value="Genomic_DNA"/>
</dbReference>
<sequence length="124" mass="13910">MSLDFVFGLPADDHGNTGIVVFVCRLSKMYHLAPVPDTVTGEHAARLFVDGVFRHHGLPETFVSDRDPRFTAAFWQTLFQLLGTRLHMSTADHPETDGQTERVNRVLEDTLRSVCAAAPRTWSE</sequence>
<dbReference type="PANTHER" id="PTHR35046">
    <property type="entry name" value="ZINC KNUCKLE (CCHC-TYPE) FAMILY PROTEIN"/>
    <property type="match status" value="1"/>
</dbReference>
<comment type="caution">
    <text evidence="3">The sequence shown here is derived from an EMBL/GenBank/DDBJ whole genome shotgun (WGS) entry which is preliminary data.</text>
</comment>
<dbReference type="GO" id="GO:0003676">
    <property type="term" value="F:nucleic acid binding"/>
    <property type="evidence" value="ECO:0007669"/>
    <property type="project" value="InterPro"/>
</dbReference>
<dbReference type="InterPro" id="IPR001584">
    <property type="entry name" value="Integrase_cat-core"/>
</dbReference>
<gene>
    <name evidence="2" type="ORF">PC113_g15396</name>
    <name evidence="3" type="ORF">PC115_g18452</name>
</gene>
<reference evidence="3" key="1">
    <citation type="submission" date="2018-10" db="EMBL/GenBank/DDBJ databases">
        <title>Effector identification in a new, highly contiguous assembly of the strawberry crown rot pathogen Phytophthora cactorum.</title>
        <authorList>
            <person name="Armitage A.D."/>
            <person name="Nellist C.F."/>
            <person name="Bates H."/>
            <person name="Vickerstaff R.J."/>
            <person name="Harrison R.J."/>
        </authorList>
    </citation>
    <scope>NUCLEOTIDE SEQUENCE</scope>
    <source>
        <strain evidence="2">15-7</strain>
        <strain evidence="3">4032</strain>
    </source>
</reference>
<dbReference type="InterPro" id="IPR012337">
    <property type="entry name" value="RNaseH-like_sf"/>
</dbReference>
<evidence type="ECO:0000313" key="2">
    <source>
        <dbReference type="EMBL" id="KAG2852010.1"/>
    </source>
</evidence>